<dbReference type="AlphaFoldDB" id="A0A2V0PEN4"/>
<dbReference type="CDD" id="cd20404">
    <property type="entry name" value="Tudor_Agenet_AtEML-like"/>
    <property type="match status" value="1"/>
</dbReference>
<feature type="region of interest" description="Disordered" evidence="1">
    <location>
        <begin position="90"/>
        <end position="164"/>
    </location>
</feature>
<gene>
    <name evidence="2" type="ORF">Rsub_08536</name>
</gene>
<dbReference type="InParanoid" id="A0A2V0PEN4"/>
<accession>A0A2V0PEN4</accession>
<keyword evidence="3" id="KW-1185">Reference proteome</keyword>
<organism evidence="2 3">
    <name type="scientific">Raphidocelis subcapitata</name>
    <dbReference type="NCBI Taxonomy" id="307507"/>
    <lineage>
        <taxon>Eukaryota</taxon>
        <taxon>Viridiplantae</taxon>
        <taxon>Chlorophyta</taxon>
        <taxon>core chlorophytes</taxon>
        <taxon>Chlorophyceae</taxon>
        <taxon>CS clade</taxon>
        <taxon>Sphaeropleales</taxon>
        <taxon>Selenastraceae</taxon>
        <taxon>Raphidocelis</taxon>
    </lineage>
</organism>
<evidence type="ECO:0000313" key="2">
    <source>
        <dbReference type="EMBL" id="GBF95555.1"/>
    </source>
</evidence>
<evidence type="ECO:0000256" key="1">
    <source>
        <dbReference type="SAM" id="MobiDB-lite"/>
    </source>
</evidence>
<dbReference type="EMBL" id="BDRX01000066">
    <property type="protein sequence ID" value="GBF95555.1"/>
    <property type="molecule type" value="Genomic_DNA"/>
</dbReference>
<name>A0A2V0PEN4_9CHLO</name>
<feature type="compositionally biased region" description="Gly residues" evidence="1">
    <location>
        <begin position="106"/>
        <end position="124"/>
    </location>
</feature>
<dbReference type="OrthoDB" id="1737049at2759"/>
<evidence type="ECO:0000313" key="3">
    <source>
        <dbReference type="Proteomes" id="UP000247498"/>
    </source>
</evidence>
<sequence length="282" mass="28802">MDNAPSVHAMRQQLADDAMTNLVLWATGRDYDASVESLLTEWSSILGVSSDAMGGMVDSAMGGNLSPPARNRFASSGGAAAPAPRAAAAPAPAAAGMRPPAPRLSGSGGGGGGAAGGAGGGAAGGAKPARARTPTRSGGSSKRSHDSDGGGGGGSSKKAKSATAAELAAFAGVSRAEAMVGRKVRRYWPEDAGKNKGDPWFTAVVTDYDPSRRVHVLTYSLGTSREEREDVDIQQLPQGAIDLSGEWVQLDRWYGDPKKRARSYAVSVSKYLRARAAGVTAD</sequence>
<dbReference type="Proteomes" id="UP000247498">
    <property type="component" value="Unassembled WGS sequence"/>
</dbReference>
<reference evidence="2 3" key="1">
    <citation type="journal article" date="2018" name="Sci. Rep.">
        <title>Raphidocelis subcapitata (=Pseudokirchneriella subcapitata) provides an insight into genome evolution and environmental adaptations in the Sphaeropleales.</title>
        <authorList>
            <person name="Suzuki S."/>
            <person name="Yamaguchi H."/>
            <person name="Nakajima N."/>
            <person name="Kawachi M."/>
        </authorList>
    </citation>
    <scope>NUCLEOTIDE SEQUENCE [LARGE SCALE GENOMIC DNA]</scope>
    <source>
        <strain evidence="2 3">NIES-35</strain>
    </source>
</reference>
<proteinExistence type="predicted"/>
<comment type="caution">
    <text evidence="2">The sequence shown here is derived from an EMBL/GenBank/DDBJ whole genome shotgun (WGS) entry which is preliminary data.</text>
</comment>
<protein>
    <submittedName>
        <fullName evidence="2">Uncharacterized protein</fullName>
    </submittedName>
</protein>